<proteinExistence type="predicted"/>
<sequence>MRGTNDQLNMPTTNQLKIIHCLLICKTHRPCYHSKHNPDPLIILRSNNPHNLPQPNLLNTILPGQYQLRTHTELHPAINTRPTTPFTPNSNLMIAS</sequence>
<evidence type="ECO:0000313" key="1">
    <source>
        <dbReference type="Ensembl" id="ENSFTIP00000000720.1"/>
    </source>
</evidence>
<dbReference type="Proteomes" id="UP000694562">
    <property type="component" value="Unplaced"/>
</dbReference>
<protein>
    <submittedName>
        <fullName evidence="1">Uncharacterized protein</fullName>
    </submittedName>
</protein>
<name>A0A8C4XJ63_FALTI</name>
<evidence type="ECO:0000313" key="2">
    <source>
        <dbReference type="Proteomes" id="UP000694562"/>
    </source>
</evidence>
<keyword evidence="2" id="KW-1185">Reference proteome</keyword>
<reference evidence="1" key="2">
    <citation type="submission" date="2025-09" db="UniProtKB">
        <authorList>
            <consortium name="Ensembl"/>
        </authorList>
    </citation>
    <scope>IDENTIFICATION</scope>
</reference>
<dbReference type="OMA" id="CKTHRPC"/>
<accession>A0A8C4XJ63</accession>
<dbReference type="Ensembl" id="ENSFTIT00000000763.1">
    <property type="protein sequence ID" value="ENSFTIP00000000720.1"/>
    <property type="gene ID" value="ENSFTIG00000000505.1"/>
</dbReference>
<dbReference type="AlphaFoldDB" id="A0A8C4XJ63"/>
<organism evidence="1 2">
    <name type="scientific">Falco tinnunculus</name>
    <name type="common">Common kestrel</name>
    <dbReference type="NCBI Taxonomy" id="100819"/>
    <lineage>
        <taxon>Eukaryota</taxon>
        <taxon>Metazoa</taxon>
        <taxon>Chordata</taxon>
        <taxon>Craniata</taxon>
        <taxon>Vertebrata</taxon>
        <taxon>Euteleostomi</taxon>
        <taxon>Archelosauria</taxon>
        <taxon>Archosauria</taxon>
        <taxon>Dinosauria</taxon>
        <taxon>Saurischia</taxon>
        <taxon>Theropoda</taxon>
        <taxon>Coelurosauria</taxon>
        <taxon>Aves</taxon>
        <taxon>Neognathae</taxon>
        <taxon>Neoaves</taxon>
        <taxon>Telluraves</taxon>
        <taxon>Australaves</taxon>
        <taxon>Falconiformes</taxon>
        <taxon>Falconidae</taxon>
        <taxon>Falco</taxon>
    </lineage>
</organism>
<reference evidence="1" key="1">
    <citation type="submission" date="2025-08" db="UniProtKB">
        <authorList>
            <consortium name="Ensembl"/>
        </authorList>
    </citation>
    <scope>IDENTIFICATION</scope>
</reference>